<dbReference type="EMBL" id="CP024767">
    <property type="protein sequence ID" value="QAY84284.1"/>
    <property type="molecule type" value="Genomic_DNA"/>
</dbReference>
<keyword evidence="2" id="KW-1185">Reference proteome</keyword>
<name>A0A4V0YJN7_9PSED</name>
<organism evidence="1 2">
    <name type="scientific">Pseudomonas arsenicoxydans</name>
    <dbReference type="NCBI Taxonomy" id="702115"/>
    <lineage>
        <taxon>Bacteria</taxon>
        <taxon>Pseudomonadati</taxon>
        <taxon>Pseudomonadota</taxon>
        <taxon>Gammaproteobacteria</taxon>
        <taxon>Pseudomonadales</taxon>
        <taxon>Pseudomonadaceae</taxon>
        <taxon>Pseudomonas</taxon>
    </lineage>
</organism>
<dbReference type="Proteomes" id="UP000291121">
    <property type="component" value="Chromosome"/>
</dbReference>
<evidence type="ECO:0000313" key="2">
    <source>
        <dbReference type="Proteomes" id="UP000291121"/>
    </source>
</evidence>
<reference evidence="1 2" key="1">
    <citation type="submission" date="2017-11" db="EMBL/GenBank/DDBJ databases">
        <title>Genome sequence of Pseudomonas arsenicoxydans ACM1.</title>
        <authorList>
            <person name="Nascimento F.X."/>
        </authorList>
    </citation>
    <scope>NUCLEOTIDE SEQUENCE [LARGE SCALE GENOMIC DNA]</scope>
    <source>
        <strain evidence="1 2">ACM1</strain>
    </source>
</reference>
<accession>A0A4V0YJN7</accession>
<sequence>MRRSALGGSGPARDAVAVAVAVDRSHALRGNAAGDALRPAIDTRLESCARVTRSVTGCIPTRSVGTIRTRKR</sequence>
<gene>
    <name evidence="1" type="ORF">CUN61_09910</name>
</gene>
<protein>
    <recommendedName>
        <fullName evidence="3">DUF1534 domain-containing protein</fullName>
    </recommendedName>
</protein>
<proteinExistence type="predicted"/>
<evidence type="ECO:0000313" key="1">
    <source>
        <dbReference type="EMBL" id="QAY84284.1"/>
    </source>
</evidence>
<evidence type="ECO:0008006" key="3">
    <source>
        <dbReference type="Google" id="ProtNLM"/>
    </source>
</evidence>
<dbReference type="AlphaFoldDB" id="A0A4V0YJN7"/>